<organism evidence="2 3">
    <name type="scientific">Talaromyces atroroseus</name>
    <dbReference type="NCBI Taxonomy" id="1441469"/>
    <lineage>
        <taxon>Eukaryota</taxon>
        <taxon>Fungi</taxon>
        <taxon>Dikarya</taxon>
        <taxon>Ascomycota</taxon>
        <taxon>Pezizomycotina</taxon>
        <taxon>Eurotiomycetes</taxon>
        <taxon>Eurotiomycetidae</taxon>
        <taxon>Eurotiales</taxon>
        <taxon>Trichocomaceae</taxon>
        <taxon>Talaromyces</taxon>
        <taxon>Talaromyces sect. Trachyspermi</taxon>
    </lineage>
</organism>
<name>A0A225APL4_TALAT</name>
<proteinExistence type="predicted"/>
<dbReference type="GeneID" id="31003652"/>
<dbReference type="AlphaFoldDB" id="A0A225APL4"/>
<accession>A0A225APL4</accession>
<evidence type="ECO:0000313" key="3">
    <source>
        <dbReference type="Proteomes" id="UP000214365"/>
    </source>
</evidence>
<sequence>MKSFATLSALLVGAATVQPCLASVYGYYTFQAFSGSECDGDAGAVDRFPSPSGDTKYIDFTGRHSFYATLVDGNDGGEFLAYATPCVDDGCDDSLYQYEFEIDESGCANVNTGGAVNGFALFTTFNGI</sequence>
<reference evidence="2 3" key="1">
    <citation type="submission" date="2015-06" db="EMBL/GenBank/DDBJ databases">
        <title>Talaromyces atroroseus IBT 11181 draft genome.</title>
        <authorList>
            <person name="Rasmussen K.B."/>
            <person name="Rasmussen S."/>
            <person name="Petersen B."/>
            <person name="Sicheritz-Ponten T."/>
            <person name="Mortensen U.H."/>
            <person name="Thrane U."/>
        </authorList>
    </citation>
    <scope>NUCLEOTIDE SEQUENCE [LARGE SCALE GENOMIC DNA]</scope>
    <source>
        <strain evidence="2 3">IBT 11181</strain>
    </source>
</reference>
<evidence type="ECO:0000256" key="1">
    <source>
        <dbReference type="SAM" id="SignalP"/>
    </source>
</evidence>
<gene>
    <name evidence="2" type="ORF">UA08_03897</name>
</gene>
<keyword evidence="3" id="KW-1185">Reference proteome</keyword>
<dbReference type="EMBL" id="LFMY01000004">
    <property type="protein sequence ID" value="OKL61433.1"/>
    <property type="molecule type" value="Genomic_DNA"/>
</dbReference>
<feature type="chain" id="PRO_5012759209" description="AA1-like domain-containing protein" evidence="1">
    <location>
        <begin position="23"/>
        <end position="128"/>
    </location>
</feature>
<comment type="caution">
    <text evidence="2">The sequence shown here is derived from an EMBL/GenBank/DDBJ whole genome shotgun (WGS) entry which is preliminary data.</text>
</comment>
<dbReference type="Proteomes" id="UP000214365">
    <property type="component" value="Unassembled WGS sequence"/>
</dbReference>
<keyword evidence="1" id="KW-0732">Signal</keyword>
<protein>
    <recommendedName>
        <fullName evidence="4">AA1-like domain-containing protein</fullName>
    </recommendedName>
</protein>
<feature type="signal peptide" evidence="1">
    <location>
        <begin position="1"/>
        <end position="22"/>
    </location>
</feature>
<dbReference type="RefSeq" id="XP_020121554.1">
    <property type="nucleotide sequence ID" value="XM_020266248.1"/>
</dbReference>
<evidence type="ECO:0000313" key="2">
    <source>
        <dbReference type="EMBL" id="OKL61433.1"/>
    </source>
</evidence>
<evidence type="ECO:0008006" key="4">
    <source>
        <dbReference type="Google" id="ProtNLM"/>
    </source>
</evidence>
<dbReference type="OrthoDB" id="5429515at2759"/>